<dbReference type="PRINTS" id="PR00908">
    <property type="entry name" value="THROMBINR"/>
</dbReference>
<sequence length="542" mass="60331">MRMIISQLQEKPVCSQTQDSPISSQQVEKYGGQKKLNGLSPNGCLNLKTLGGNQLTGHDQQQNECERDETRRELTRGLTIFNIIFFNIVAIASFINSTMFPVFPTVLVLVCACAASAGINNGTNNGTMQVRTFLASVGTYEPIDPDYLNSYDEVTRSYISKSGLVLNVTSIKRVKISEEALLFLTGSVSTILIPSFYTLVCLLSLPINICAVVAFTLKIKPKKPAAIYMLNLACADLLFAVLLPFKISYHFGGNNWIFGSLMCRVVTAAFYWNMYCSVLLITCISVDRLLAVVYPIDSLSWRRPKNAFMACVAMWILSFAGTVPLVLHDQTFPLSQLNITTCHDVQSVHEMILYYKIYFIALCCAFFFLPLLITVVSYTRVIWALSRVPRGVLGRSRRTTRAVVMAGTVLVIFVLCFTPTNCLLMAHYLQFNGGAEAIQESTDGSYVAYLVFMCLGSLNCLLDPLVYYFGSSQCQKQLSSTLRCEKILDGSSIQFSSSDSRRSSSRTILKSSRRESSKIHNPVTKIDSFQANLNSQYNKLLV</sequence>
<dbReference type="GO" id="GO:0015057">
    <property type="term" value="F:thrombin-activated receptor activity"/>
    <property type="evidence" value="ECO:0007669"/>
    <property type="project" value="InterPro"/>
</dbReference>
<evidence type="ECO:0000256" key="14">
    <source>
        <dbReference type="ARBA" id="ARBA00023224"/>
    </source>
</evidence>
<dbReference type="InterPro" id="IPR017452">
    <property type="entry name" value="GPCR_Rhodpsn_7TM"/>
</dbReference>
<evidence type="ECO:0000256" key="8">
    <source>
        <dbReference type="ARBA" id="ARBA00023040"/>
    </source>
</evidence>
<keyword evidence="12" id="KW-0675">Receptor</keyword>
<feature type="domain" description="G-protein coupled receptors family 1 profile" evidence="18">
    <location>
        <begin position="207"/>
        <end position="467"/>
    </location>
</feature>
<protein>
    <recommendedName>
        <fullName evidence="2">Proteinase-activated receptor 1</fullName>
    </recommendedName>
    <alternativeName>
        <fullName evidence="15">Thrombin receptor</fullName>
    </alternativeName>
</protein>
<feature type="transmembrane region" description="Helical" evidence="17">
    <location>
        <begin position="308"/>
        <end position="327"/>
    </location>
</feature>
<dbReference type="AlphaFoldDB" id="A0A9N7YVF1"/>
<dbReference type="PRINTS" id="PR00237">
    <property type="entry name" value="GPCRRHODOPSN"/>
</dbReference>
<dbReference type="PRINTS" id="PR01428">
    <property type="entry name" value="PROTEASEAR"/>
</dbReference>
<dbReference type="Gene3D" id="1.20.1070.10">
    <property type="entry name" value="Rhodopsin 7-helix transmembrane proteins"/>
    <property type="match status" value="1"/>
</dbReference>
<evidence type="ECO:0000256" key="17">
    <source>
        <dbReference type="SAM" id="Phobius"/>
    </source>
</evidence>
<evidence type="ECO:0000256" key="11">
    <source>
        <dbReference type="ARBA" id="ARBA00023157"/>
    </source>
</evidence>
<reference evidence="19" key="1">
    <citation type="submission" date="2020-03" db="EMBL/GenBank/DDBJ databases">
        <authorList>
            <person name="Weist P."/>
        </authorList>
    </citation>
    <scope>NUCLEOTIDE SEQUENCE</scope>
</reference>
<dbReference type="InterPro" id="IPR003912">
    <property type="entry name" value="Protea_act_rcpt"/>
</dbReference>
<evidence type="ECO:0000256" key="12">
    <source>
        <dbReference type="ARBA" id="ARBA00023170"/>
    </source>
</evidence>
<keyword evidence="11 16" id="KW-1015">Disulfide bond</keyword>
<evidence type="ECO:0000256" key="9">
    <source>
        <dbReference type="ARBA" id="ARBA00023084"/>
    </source>
</evidence>
<dbReference type="PROSITE" id="PS50262">
    <property type="entry name" value="G_PROTEIN_RECEP_F1_2"/>
    <property type="match status" value="1"/>
</dbReference>
<evidence type="ECO:0000256" key="3">
    <source>
        <dbReference type="ARBA" id="ARBA00022475"/>
    </source>
</evidence>
<keyword evidence="4 17" id="KW-0812">Transmembrane</keyword>
<evidence type="ECO:0000256" key="2">
    <source>
        <dbReference type="ARBA" id="ARBA00019705"/>
    </source>
</evidence>
<keyword evidence="20" id="KW-1185">Reference proteome</keyword>
<keyword evidence="5" id="KW-0356">Hemostasis</keyword>
<evidence type="ECO:0000259" key="18">
    <source>
        <dbReference type="PROSITE" id="PS50262"/>
    </source>
</evidence>
<evidence type="ECO:0000313" key="19">
    <source>
        <dbReference type="EMBL" id="CAB1445826.1"/>
    </source>
</evidence>
<evidence type="ECO:0000256" key="1">
    <source>
        <dbReference type="ARBA" id="ARBA00004651"/>
    </source>
</evidence>
<feature type="transmembrane region" description="Helical" evidence="17">
    <location>
        <begin position="446"/>
        <end position="469"/>
    </location>
</feature>
<feature type="transmembrane region" description="Helical" evidence="17">
    <location>
        <begin position="402"/>
        <end position="426"/>
    </location>
</feature>
<dbReference type="EMBL" id="CADEAL010003802">
    <property type="protein sequence ID" value="CAB1445826.1"/>
    <property type="molecule type" value="Genomic_DNA"/>
</dbReference>
<proteinExistence type="predicted"/>
<dbReference type="InterPro" id="IPR000935">
    <property type="entry name" value="Thrmbn_rcpt"/>
</dbReference>
<evidence type="ECO:0000313" key="20">
    <source>
        <dbReference type="Proteomes" id="UP001153269"/>
    </source>
</evidence>
<dbReference type="GO" id="GO:0030194">
    <property type="term" value="P:positive regulation of blood coagulation"/>
    <property type="evidence" value="ECO:0007669"/>
    <property type="project" value="TreeGrafter"/>
</dbReference>
<dbReference type="SUPFAM" id="SSF81321">
    <property type="entry name" value="Family A G protein-coupled receptor-like"/>
    <property type="match status" value="1"/>
</dbReference>
<evidence type="ECO:0000256" key="15">
    <source>
        <dbReference type="ARBA" id="ARBA00031780"/>
    </source>
</evidence>
<evidence type="ECO:0000256" key="6">
    <source>
        <dbReference type="ARBA" id="ARBA00022729"/>
    </source>
</evidence>
<dbReference type="PANTHER" id="PTHR24232">
    <property type="entry name" value="G-PROTEIN COUPLED RECEPTOR"/>
    <property type="match status" value="1"/>
</dbReference>
<dbReference type="GO" id="GO:0035025">
    <property type="term" value="P:positive regulation of Rho protein signal transduction"/>
    <property type="evidence" value="ECO:0007669"/>
    <property type="project" value="TreeGrafter"/>
</dbReference>
<keyword evidence="8" id="KW-0297">G-protein coupled receptor</keyword>
<evidence type="ECO:0000256" key="7">
    <source>
        <dbReference type="ARBA" id="ARBA00022989"/>
    </source>
</evidence>
<organism evidence="19 20">
    <name type="scientific">Pleuronectes platessa</name>
    <name type="common">European plaice</name>
    <dbReference type="NCBI Taxonomy" id="8262"/>
    <lineage>
        <taxon>Eukaryota</taxon>
        <taxon>Metazoa</taxon>
        <taxon>Chordata</taxon>
        <taxon>Craniata</taxon>
        <taxon>Vertebrata</taxon>
        <taxon>Euteleostomi</taxon>
        <taxon>Actinopterygii</taxon>
        <taxon>Neopterygii</taxon>
        <taxon>Teleostei</taxon>
        <taxon>Neoteleostei</taxon>
        <taxon>Acanthomorphata</taxon>
        <taxon>Carangaria</taxon>
        <taxon>Pleuronectiformes</taxon>
        <taxon>Pleuronectoidei</taxon>
        <taxon>Pleuronectidae</taxon>
        <taxon>Pleuronectes</taxon>
    </lineage>
</organism>
<keyword evidence="14" id="KW-0807">Transducer</keyword>
<evidence type="ECO:0000256" key="16">
    <source>
        <dbReference type="PIRSR" id="PIRSR603912-52"/>
    </source>
</evidence>
<keyword evidence="9" id="KW-0094">Blood coagulation</keyword>
<keyword evidence="10 17" id="KW-0472">Membrane</keyword>
<dbReference type="GO" id="GO:0007596">
    <property type="term" value="P:blood coagulation"/>
    <property type="evidence" value="ECO:0007669"/>
    <property type="project" value="UniProtKB-KW"/>
</dbReference>
<keyword evidence="6" id="KW-0732">Signal</keyword>
<feature type="transmembrane region" description="Helical" evidence="17">
    <location>
        <begin position="180"/>
        <end position="205"/>
    </location>
</feature>
<accession>A0A9N7YVF1</accession>
<dbReference type="PANTHER" id="PTHR24232:SF20">
    <property type="entry name" value="PROTEINASE-ACTIVATED RECEPTOR 1"/>
    <property type="match status" value="1"/>
</dbReference>
<dbReference type="CDD" id="cd15369">
    <property type="entry name" value="7tmA_PAR1"/>
    <property type="match status" value="1"/>
</dbReference>
<dbReference type="GO" id="GO:0005886">
    <property type="term" value="C:plasma membrane"/>
    <property type="evidence" value="ECO:0007669"/>
    <property type="project" value="UniProtKB-SubCell"/>
</dbReference>
<evidence type="ECO:0000256" key="10">
    <source>
        <dbReference type="ARBA" id="ARBA00023136"/>
    </source>
</evidence>
<name>A0A9N7YVF1_PLEPL</name>
<feature type="transmembrane region" description="Helical" evidence="17">
    <location>
        <begin position="77"/>
        <end position="95"/>
    </location>
</feature>
<feature type="transmembrane region" description="Helical" evidence="17">
    <location>
        <begin position="225"/>
        <end position="243"/>
    </location>
</feature>
<dbReference type="Pfam" id="PF00001">
    <property type="entry name" value="7tm_1"/>
    <property type="match status" value="1"/>
</dbReference>
<dbReference type="FunFam" id="1.20.1070.10:FF:000040">
    <property type="entry name" value="Coagulation factor 2 (thrombin) receptor"/>
    <property type="match status" value="1"/>
</dbReference>
<evidence type="ECO:0000256" key="4">
    <source>
        <dbReference type="ARBA" id="ARBA00022692"/>
    </source>
</evidence>
<keyword evidence="7 17" id="KW-1133">Transmembrane helix</keyword>
<dbReference type="Proteomes" id="UP001153269">
    <property type="component" value="Unassembled WGS sequence"/>
</dbReference>
<dbReference type="GO" id="GO:0007200">
    <property type="term" value="P:phospholipase C-activating G protein-coupled receptor signaling pathway"/>
    <property type="evidence" value="ECO:0007669"/>
    <property type="project" value="TreeGrafter"/>
</dbReference>
<comment type="caution">
    <text evidence="19">The sequence shown here is derived from an EMBL/GenBank/DDBJ whole genome shotgun (WGS) entry which is preliminary data.</text>
</comment>
<gene>
    <name evidence="19" type="ORF">PLEPLA_LOCUS33569</name>
</gene>
<keyword evidence="3" id="KW-1003">Cell membrane</keyword>
<dbReference type="InterPro" id="IPR000276">
    <property type="entry name" value="GPCR_Rhodpsn"/>
</dbReference>
<keyword evidence="13" id="KW-0325">Glycoprotein</keyword>
<evidence type="ECO:0000256" key="13">
    <source>
        <dbReference type="ARBA" id="ARBA00023180"/>
    </source>
</evidence>
<comment type="subcellular location">
    <subcellularLocation>
        <location evidence="1">Cell membrane</location>
        <topology evidence="1">Multi-pass membrane protein</topology>
    </subcellularLocation>
</comment>
<feature type="disulfide bond" evidence="16">
    <location>
        <begin position="263"/>
        <end position="342"/>
    </location>
</feature>
<feature type="transmembrane region" description="Helical" evidence="17">
    <location>
        <begin position="357"/>
        <end position="381"/>
    </location>
</feature>
<evidence type="ECO:0000256" key="5">
    <source>
        <dbReference type="ARBA" id="ARBA00022696"/>
    </source>
</evidence>